<comment type="caution">
    <text evidence="8">The sequence shown here is derived from an EMBL/GenBank/DDBJ whole genome shotgun (WGS) entry which is preliminary data.</text>
</comment>
<sequence length="64" mass="6903">MKISVERARCEGYGFCEQSAPNLLRLDEEGELEILLEEVPAADIEGAQAAVRVCPVAALKLTDA</sequence>
<dbReference type="EMBL" id="RBWU01000008">
    <property type="protein sequence ID" value="RKS68260.1"/>
    <property type="molecule type" value="Genomic_DNA"/>
</dbReference>
<keyword evidence="4" id="KW-0249">Electron transport</keyword>
<gene>
    <name evidence="8" type="ORF">BZB76_6520</name>
</gene>
<dbReference type="Pfam" id="PF13459">
    <property type="entry name" value="Fer4_15"/>
    <property type="match status" value="1"/>
</dbReference>
<evidence type="ECO:0000256" key="2">
    <source>
        <dbReference type="ARBA" id="ARBA00022448"/>
    </source>
</evidence>
<dbReference type="AlphaFoldDB" id="A0A495Q9T6"/>
<dbReference type="PANTHER" id="PTHR36923:SF3">
    <property type="entry name" value="FERREDOXIN"/>
    <property type="match status" value="1"/>
</dbReference>
<keyword evidence="7" id="KW-0003">3Fe-4S</keyword>
<dbReference type="Proteomes" id="UP000274601">
    <property type="component" value="Unassembled WGS sequence"/>
</dbReference>
<dbReference type="GO" id="GO:0051538">
    <property type="term" value="F:3 iron, 4 sulfur cluster binding"/>
    <property type="evidence" value="ECO:0007669"/>
    <property type="project" value="UniProtKB-KW"/>
</dbReference>
<protein>
    <submittedName>
        <fullName evidence="8">Ferredoxin</fullName>
    </submittedName>
</protein>
<accession>A0A495Q9T6</accession>
<organism evidence="8 9">
    <name type="scientific">Actinomadura pelletieri DSM 43383</name>
    <dbReference type="NCBI Taxonomy" id="1120940"/>
    <lineage>
        <taxon>Bacteria</taxon>
        <taxon>Bacillati</taxon>
        <taxon>Actinomycetota</taxon>
        <taxon>Actinomycetes</taxon>
        <taxon>Streptosporangiales</taxon>
        <taxon>Thermomonosporaceae</taxon>
        <taxon>Actinomadura</taxon>
    </lineage>
</organism>
<comment type="cofactor">
    <cofactor evidence="1">
        <name>[3Fe-4S] cluster</name>
        <dbReference type="ChEBI" id="CHEBI:21137"/>
    </cofactor>
</comment>
<keyword evidence="9" id="KW-1185">Reference proteome</keyword>
<evidence type="ECO:0000256" key="1">
    <source>
        <dbReference type="ARBA" id="ARBA00001927"/>
    </source>
</evidence>
<dbReference type="Gene3D" id="3.30.70.20">
    <property type="match status" value="1"/>
</dbReference>
<evidence type="ECO:0000256" key="5">
    <source>
        <dbReference type="ARBA" id="ARBA00023004"/>
    </source>
</evidence>
<evidence type="ECO:0000256" key="4">
    <source>
        <dbReference type="ARBA" id="ARBA00022982"/>
    </source>
</evidence>
<keyword evidence="2" id="KW-0813">Transport</keyword>
<proteinExistence type="predicted"/>
<dbReference type="InterPro" id="IPR051269">
    <property type="entry name" value="Fe-S_cluster_ET"/>
</dbReference>
<evidence type="ECO:0000256" key="7">
    <source>
        <dbReference type="ARBA" id="ARBA00023291"/>
    </source>
</evidence>
<keyword evidence="6" id="KW-0411">Iron-sulfur</keyword>
<evidence type="ECO:0000256" key="3">
    <source>
        <dbReference type="ARBA" id="ARBA00022723"/>
    </source>
</evidence>
<reference evidence="8 9" key="1">
    <citation type="submission" date="2018-10" db="EMBL/GenBank/DDBJ databases">
        <title>Genomic Encyclopedia of Archaeal and Bacterial Type Strains, Phase II (KMG-II): from individual species to whole genera.</title>
        <authorList>
            <person name="Goeker M."/>
        </authorList>
    </citation>
    <scope>NUCLEOTIDE SEQUENCE [LARGE SCALE GENOMIC DNA]</scope>
    <source>
        <strain evidence="8 9">DSM 43383</strain>
    </source>
</reference>
<dbReference type="SUPFAM" id="SSF54862">
    <property type="entry name" value="4Fe-4S ferredoxins"/>
    <property type="match status" value="1"/>
</dbReference>
<dbReference type="PANTHER" id="PTHR36923">
    <property type="entry name" value="FERREDOXIN"/>
    <property type="match status" value="1"/>
</dbReference>
<evidence type="ECO:0000256" key="6">
    <source>
        <dbReference type="ARBA" id="ARBA00023014"/>
    </source>
</evidence>
<dbReference type="RefSeq" id="WP_121438182.1">
    <property type="nucleotide sequence ID" value="NZ_RBWU01000008.1"/>
</dbReference>
<keyword evidence="5" id="KW-0408">Iron</keyword>
<name>A0A495Q9T6_9ACTN</name>
<evidence type="ECO:0000313" key="8">
    <source>
        <dbReference type="EMBL" id="RKS68260.1"/>
    </source>
</evidence>
<keyword evidence="3" id="KW-0479">Metal-binding</keyword>
<evidence type="ECO:0000313" key="9">
    <source>
        <dbReference type="Proteomes" id="UP000274601"/>
    </source>
</evidence>
<dbReference type="GO" id="GO:0046872">
    <property type="term" value="F:metal ion binding"/>
    <property type="evidence" value="ECO:0007669"/>
    <property type="project" value="UniProtKB-KW"/>
</dbReference>